<proteinExistence type="predicted"/>
<dbReference type="PANTHER" id="PTHR11505">
    <property type="entry name" value="L1 TRANSPOSABLE ELEMENT-RELATED"/>
    <property type="match status" value="1"/>
</dbReference>
<evidence type="ECO:0000313" key="3">
    <source>
        <dbReference type="Proteomes" id="UP000694569"/>
    </source>
</evidence>
<feature type="region of interest" description="Disordered" evidence="1">
    <location>
        <begin position="324"/>
        <end position="355"/>
    </location>
</feature>
<dbReference type="Ensembl" id="ENSLLET00000033335.1">
    <property type="protein sequence ID" value="ENSLLEP00000032108.1"/>
    <property type="gene ID" value="ENSLLEG00000020367.1"/>
</dbReference>
<accession>A0A8C5Q4L2</accession>
<dbReference type="Proteomes" id="UP000694569">
    <property type="component" value="Unplaced"/>
</dbReference>
<keyword evidence="3" id="KW-1185">Reference proteome</keyword>
<evidence type="ECO:0000256" key="1">
    <source>
        <dbReference type="SAM" id="MobiDB-lite"/>
    </source>
</evidence>
<organism evidence="2 3">
    <name type="scientific">Leptobrachium leishanense</name>
    <name type="common">Leishan spiny toad</name>
    <dbReference type="NCBI Taxonomy" id="445787"/>
    <lineage>
        <taxon>Eukaryota</taxon>
        <taxon>Metazoa</taxon>
        <taxon>Chordata</taxon>
        <taxon>Craniata</taxon>
        <taxon>Vertebrata</taxon>
        <taxon>Euteleostomi</taxon>
        <taxon>Amphibia</taxon>
        <taxon>Batrachia</taxon>
        <taxon>Anura</taxon>
        <taxon>Pelobatoidea</taxon>
        <taxon>Megophryidae</taxon>
        <taxon>Leptobrachium</taxon>
    </lineage>
</organism>
<dbReference type="InterPro" id="IPR004244">
    <property type="entry name" value="Transposase_22"/>
</dbReference>
<protein>
    <submittedName>
        <fullName evidence="2">Uncharacterized protein</fullName>
    </submittedName>
</protein>
<name>A0A8C5Q4L2_9ANUR</name>
<feature type="region of interest" description="Disordered" evidence="1">
    <location>
        <begin position="1"/>
        <end position="67"/>
    </location>
</feature>
<reference evidence="2" key="1">
    <citation type="submission" date="2025-08" db="UniProtKB">
        <authorList>
            <consortium name="Ensembl"/>
        </authorList>
    </citation>
    <scope>IDENTIFICATION</scope>
</reference>
<dbReference type="OrthoDB" id="9909646at2759"/>
<sequence>MGKPKKAPHTPAPPEHGGSRQAGTIRPFLTSSPPDLQVGPESKMAAATCTSAPGSPARSGSEGITPPDLRQLLQALPTREDLTAATTDLRASLLTELRALRTDISGLQTRLHKAEVTQEQQHTVLTAHSTTLDTQQSALQMMARHLEDVENRGRRNNIRIRGLPELETSHRDLHHALTGLFNLILNRDSEIEIEFERFHRALRPKGPPDAPPRDVVCCLLRHSLKESIMAAARGSREIDFAGAKVSLFQDLSPATLQSRRLLRPLTTALQELRLPYKWLFPFGIQVRAPSGTLVLRCGTDLPLLLEELSLPSDTLQAWPDPLQYYTPLGPAPPHPQRSRGRRRTNLPQPLQKPAD</sequence>
<dbReference type="Gene3D" id="3.30.70.1820">
    <property type="entry name" value="L1 transposable element, RRM domain"/>
    <property type="match status" value="1"/>
</dbReference>
<dbReference type="AlphaFoldDB" id="A0A8C5Q4L2"/>
<evidence type="ECO:0000313" key="2">
    <source>
        <dbReference type="Ensembl" id="ENSLLEP00000032108.1"/>
    </source>
</evidence>
<reference evidence="2" key="2">
    <citation type="submission" date="2025-09" db="UniProtKB">
        <authorList>
            <consortium name="Ensembl"/>
        </authorList>
    </citation>
    <scope>IDENTIFICATION</scope>
</reference>
<dbReference type="GeneTree" id="ENSGT01010000228628"/>